<feature type="compositionally biased region" description="Low complexity" evidence="1">
    <location>
        <begin position="92"/>
        <end position="104"/>
    </location>
</feature>
<protein>
    <recommendedName>
        <fullName evidence="2">PDZ domain-containing protein</fullName>
    </recommendedName>
</protein>
<dbReference type="OrthoDB" id="10558195at2759"/>
<dbReference type="PROSITE" id="PS50106">
    <property type="entry name" value="PDZ"/>
    <property type="match status" value="1"/>
</dbReference>
<feature type="domain" description="PDZ" evidence="2">
    <location>
        <begin position="253"/>
        <end position="338"/>
    </location>
</feature>
<dbReference type="EMBL" id="SPLM01000145">
    <property type="protein sequence ID" value="TMW56801.1"/>
    <property type="molecule type" value="Genomic_DNA"/>
</dbReference>
<dbReference type="Gene3D" id="2.30.42.10">
    <property type="match status" value="1"/>
</dbReference>
<dbReference type="SUPFAM" id="SSF50156">
    <property type="entry name" value="PDZ domain-like"/>
    <property type="match status" value="1"/>
</dbReference>
<feature type="region of interest" description="Disordered" evidence="1">
    <location>
        <begin position="92"/>
        <end position="114"/>
    </location>
</feature>
<dbReference type="AlphaFoldDB" id="A0A8K1C5G5"/>
<feature type="compositionally biased region" description="Polar residues" evidence="1">
    <location>
        <begin position="105"/>
        <end position="114"/>
    </location>
</feature>
<accession>A0A8K1C5G5</accession>
<organism evidence="3 4">
    <name type="scientific">Pythium oligandrum</name>
    <name type="common">Mycoparasitic fungus</name>
    <dbReference type="NCBI Taxonomy" id="41045"/>
    <lineage>
        <taxon>Eukaryota</taxon>
        <taxon>Sar</taxon>
        <taxon>Stramenopiles</taxon>
        <taxon>Oomycota</taxon>
        <taxon>Peronosporomycetes</taxon>
        <taxon>Pythiales</taxon>
        <taxon>Pythiaceae</taxon>
        <taxon>Pythium</taxon>
    </lineage>
</organism>
<evidence type="ECO:0000313" key="4">
    <source>
        <dbReference type="Proteomes" id="UP000794436"/>
    </source>
</evidence>
<keyword evidence="4" id="KW-1185">Reference proteome</keyword>
<evidence type="ECO:0000256" key="1">
    <source>
        <dbReference type="SAM" id="MobiDB-lite"/>
    </source>
</evidence>
<dbReference type="SMART" id="SM00228">
    <property type="entry name" value="PDZ"/>
    <property type="match status" value="2"/>
</dbReference>
<dbReference type="InterPro" id="IPR001478">
    <property type="entry name" value="PDZ"/>
</dbReference>
<dbReference type="InterPro" id="IPR036034">
    <property type="entry name" value="PDZ_sf"/>
</dbReference>
<proteinExistence type="predicted"/>
<comment type="caution">
    <text evidence="3">The sequence shown here is derived from an EMBL/GenBank/DDBJ whole genome shotgun (WGS) entry which is preliminary data.</text>
</comment>
<dbReference type="Proteomes" id="UP000794436">
    <property type="component" value="Unassembled WGS sequence"/>
</dbReference>
<feature type="region of interest" description="Disordered" evidence="1">
    <location>
        <begin position="204"/>
        <end position="243"/>
    </location>
</feature>
<gene>
    <name evidence="3" type="ORF">Poli38472_006811</name>
</gene>
<reference evidence="3" key="1">
    <citation type="submission" date="2019-03" db="EMBL/GenBank/DDBJ databases">
        <title>Long read genome sequence of the mycoparasitic Pythium oligandrum ATCC 38472 isolated from sugarbeet rhizosphere.</title>
        <authorList>
            <person name="Gaulin E."/>
        </authorList>
    </citation>
    <scope>NUCLEOTIDE SEQUENCE</scope>
    <source>
        <strain evidence="3">ATCC 38472_TT</strain>
    </source>
</reference>
<evidence type="ECO:0000259" key="2">
    <source>
        <dbReference type="PROSITE" id="PS50106"/>
    </source>
</evidence>
<name>A0A8K1C5G5_PYTOL</name>
<sequence>MAIDPQRIVAREMQRASAVKLQRSVREWMNRTYLREEAAVVILRFLLCYTRTGRRYHHRQKWMEPTPSLAFDTEDDGDYEDVFAIFHSSSSSTSFTSTATLSESPNTWPGRSPTSTTQEFEVFLWHGLHLGIEVTRCIITGYPCVSDTARANEALPGTWHVREGDLLIAINDEPVHHANLQFDDVLQILENGVRPAVLRFQRPSHSHYESSPASAPPFVHRKSQRHGSSSTEAASSARLARQHRRERTEASLCYLIWREEDGPLGIHFKESPEQPYLEVLQVSNSGVAARESLSPQVAKGDLLLSINLTDVSSLGSKRVLQVLRYSPRPLVLTFRRARENRSLGSRTFEL</sequence>
<evidence type="ECO:0000313" key="3">
    <source>
        <dbReference type="EMBL" id="TMW56801.1"/>
    </source>
</evidence>
<dbReference type="CDD" id="cd00136">
    <property type="entry name" value="PDZ_canonical"/>
    <property type="match status" value="1"/>
</dbReference>